<keyword evidence="4 6" id="KW-0808">Transferase</keyword>
<keyword evidence="2 6" id="KW-0698">rRNA processing</keyword>
<dbReference type="Proteomes" id="UP001056291">
    <property type="component" value="Chromosome"/>
</dbReference>
<evidence type="ECO:0000313" key="8">
    <source>
        <dbReference type="Proteomes" id="UP001056291"/>
    </source>
</evidence>
<dbReference type="CDD" id="cd02440">
    <property type="entry name" value="AdoMet_MTases"/>
    <property type="match status" value="1"/>
</dbReference>
<keyword evidence="5 6" id="KW-0949">S-adenosyl-L-methionine</keyword>
<dbReference type="EC" id="2.1.1.170" evidence="6"/>
<comment type="function">
    <text evidence="6">Specifically methylates the N7 position of guanine in position 527 of 16S rRNA.</text>
</comment>
<keyword evidence="3 6" id="KW-0489">Methyltransferase</keyword>
<evidence type="ECO:0000256" key="5">
    <source>
        <dbReference type="ARBA" id="ARBA00022691"/>
    </source>
</evidence>
<reference evidence="7" key="1">
    <citation type="submission" date="2022-06" db="EMBL/GenBank/DDBJ databases">
        <title>Sneathiella actinostolidae sp. nov., isolated from a sea anemonein the Western Pacific Ocean.</title>
        <authorList>
            <person name="Wei M.J."/>
        </authorList>
    </citation>
    <scope>NUCLEOTIDE SEQUENCE</scope>
    <source>
        <strain evidence="7">PHK-P5</strain>
    </source>
</reference>
<dbReference type="InterPro" id="IPR029063">
    <property type="entry name" value="SAM-dependent_MTases_sf"/>
</dbReference>
<dbReference type="GO" id="GO:0008168">
    <property type="term" value="F:methyltransferase activity"/>
    <property type="evidence" value="ECO:0007669"/>
    <property type="project" value="UniProtKB-KW"/>
</dbReference>
<sequence length="209" mass="23475">MSDKPAPFTAEEFQDQTNVSRETLDHLRRYAALLEKWQKAINLVGKSTLPDLWRRHMLDSWQLLSGVSLSKGSWLDLGSGAGFPALVVAIATEFEVHAVESDQRKCLFMQNVSRETLAGLTVHRARIEEIPPFSVDVISARALAPLEKLLDYAAPFAHAKTEFLFLKGQDVDDELTNASKCWNMQVEKYRSLTSDDGCIVKLTKVSRHS</sequence>
<gene>
    <name evidence="6 7" type="primary">rsmG</name>
    <name evidence="7" type="ORF">NBZ79_00270</name>
</gene>
<dbReference type="HAMAP" id="MF_00074">
    <property type="entry name" value="16SrRNA_methyltr_G"/>
    <property type="match status" value="1"/>
</dbReference>
<evidence type="ECO:0000256" key="3">
    <source>
        <dbReference type="ARBA" id="ARBA00022603"/>
    </source>
</evidence>
<feature type="binding site" evidence="6">
    <location>
        <position position="141"/>
    </location>
    <ligand>
        <name>S-adenosyl-L-methionine</name>
        <dbReference type="ChEBI" id="CHEBI:59789"/>
    </ligand>
</feature>
<comment type="caution">
    <text evidence="6">Lacks conserved residue(s) required for the propagation of feature annotation.</text>
</comment>
<evidence type="ECO:0000313" key="7">
    <source>
        <dbReference type="EMBL" id="USG61409.1"/>
    </source>
</evidence>
<protein>
    <recommendedName>
        <fullName evidence="6">Ribosomal RNA small subunit methyltransferase G</fullName>
        <ecNumber evidence="6">2.1.1.170</ecNumber>
    </recommendedName>
    <alternativeName>
        <fullName evidence="6">16S rRNA 7-methylguanosine methyltransferase</fullName>
        <shortName evidence="6">16S rRNA m7G methyltransferase</shortName>
    </alternativeName>
</protein>
<evidence type="ECO:0000256" key="6">
    <source>
        <dbReference type="HAMAP-Rule" id="MF_00074"/>
    </source>
</evidence>
<proteinExistence type="inferred from homology"/>
<dbReference type="PANTHER" id="PTHR31760">
    <property type="entry name" value="S-ADENOSYL-L-METHIONINE-DEPENDENT METHYLTRANSFERASES SUPERFAMILY PROTEIN"/>
    <property type="match status" value="1"/>
</dbReference>
<feature type="binding site" evidence="6">
    <location>
        <begin position="127"/>
        <end position="128"/>
    </location>
    <ligand>
        <name>S-adenosyl-L-methionine</name>
        <dbReference type="ChEBI" id="CHEBI:59789"/>
    </ligand>
</feature>
<feature type="binding site" evidence="6">
    <location>
        <position position="78"/>
    </location>
    <ligand>
        <name>S-adenosyl-L-methionine</name>
        <dbReference type="ChEBI" id="CHEBI:59789"/>
    </ligand>
</feature>
<dbReference type="SUPFAM" id="SSF53335">
    <property type="entry name" value="S-adenosyl-L-methionine-dependent methyltransferases"/>
    <property type="match status" value="1"/>
</dbReference>
<comment type="catalytic activity">
    <reaction evidence="6">
        <text>guanosine(527) in 16S rRNA + S-adenosyl-L-methionine = N(7)-methylguanosine(527) in 16S rRNA + S-adenosyl-L-homocysteine</text>
        <dbReference type="Rhea" id="RHEA:42732"/>
        <dbReference type="Rhea" id="RHEA-COMP:10209"/>
        <dbReference type="Rhea" id="RHEA-COMP:10210"/>
        <dbReference type="ChEBI" id="CHEBI:57856"/>
        <dbReference type="ChEBI" id="CHEBI:59789"/>
        <dbReference type="ChEBI" id="CHEBI:74269"/>
        <dbReference type="ChEBI" id="CHEBI:74480"/>
        <dbReference type="EC" id="2.1.1.170"/>
    </reaction>
</comment>
<dbReference type="EMBL" id="CP098747">
    <property type="protein sequence ID" value="USG61409.1"/>
    <property type="molecule type" value="Genomic_DNA"/>
</dbReference>
<evidence type="ECO:0000256" key="4">
    <source>
        <dbReference type="ARBA" id="ARBA00022679"/>
    </source>
</evidence>
<dbReference type="Gene3D" id="3.40.50.150">
    <property type="entry name" value="Vaccinia Virus protein VP39"/>
    <property type="match status" value="1"/>
</dbReference>
<evidence type="ECO:0000256" key="2">
    <source>
        <dbReference type="ARBA" id="ARBA00022552"/>
    </source>
</evidence>
<organism evidence="7 8">
    <name type="scientific">Sneathiella marina</name>
    <dbReference type="NCBI Taxonomy" id="2950108"/>
    <lineage>
        <taxon>Bacteria</taxon>
        <taxon>Pseudomonadati</taxon>
        <taxon>Pseudomonadota</taxon>
        <taxon>Alphaproteobacteria</taxon>
        <taxon>Sneathiellales</taxon>
        <taxon>Sneathiellaceae</taxon>
        <taxon>Sneathiella</taxon>
    </lineage>
</organism>
<keyword evidence="1 6" id="KW-0963">Cytoplasm</keyword>
<accession>A0ABY4W3J3</accession>
<dbReference type="RefSeq" id="WP_251934416.1">
    <property type="nucleotide sequence ID" value="NZ_CP098747.1"/>
</dbReference>
<feature type="binding site" evidence="6">
    <location>
        <position position="83"/>
    </location>
    <ligand>
        <name>S-adenosyl-L-methionine</name>
        <dbReference type="ChEBI" id="CHEBI:59789"/>
    </ligand>
</feature>
<dbReference type="PANTHER" id="PTHR31760:SF0">
    <property type="entry name" value="S-ADENOSYL-L-METHIONINE-DEPENDENT METHYLTRANSFERASES SUPERFAMILY PROTEIN"/>
    <property type="match status" value="1"/>
</dbReference>
<dbReference type="GO" id="GO:0032259">
    <property type="term" value="P:methylation"/>
    <property type="evidence" value="ECO:0007669"/>
    <property type="project" value="UniProtKB-KW"/>
</dbReference>
<comment type="similarity">
    <text evidence="6">Belongs to the methyltransferase superfamily. RNA methyltransferase RsmG family.</text>
</comment>
<dbReference type="Pfam" id="PF02527">
    <property type="entry name" value="GidB"/>
    <property type="match status" value="1"/>
</dbReference>
<comment type="subcellular location">
    <subcellularLocation>
        <location evidence="6">Cytoplasm</location>
    </subcellularLocation>
</comment>
<dbReference type="InterPro" id="IPR003682">
    <property type="entry name" value="rRNA_ssu_MeTfrase_G"/>
</dbReference>
<evidence type="ECO:0000256" key="1">
    <source>
        <dbReference type="ARBA" id="ARBA00022490"/>
    </source>
</evidence>
<keyword evidence="8" id="KW-1185">Reference proteome</keyword>
<dbReference type="NCBIfam" id="TIGR00138">
    <property type="entry name" value="rsmG_gidB"/>
    <property type="match status" value="1"/>
</dbReference>
<name>A0ABY4W3J3_9PROT</name>
<dbReference type="PIRSF" id="PIRSF003078">
    <property type="entry name" value="GidB"/>
    <property type="match status" value="1"/>
</dbReference>